<sequence length="63" mass="7239">MHLQGDDYAALRWYLHTTACWRRAVGTGDERTRASAKRVAALWPRARCDATDADKQSVRFMLD</sequence>
<comment type="caution">
    <text evidence="1">The sequence shown here is derived from an EMBL/GenBank/DDBJ whole genome shotgun (WGS) entry which is preliminary data.</text>
</comment>
<proteinExistence type="predicted"/>
<protein>
    <submittedName>
        <fullName evidence="1">Uncharacterized protein</fullName>
    </submittedName>
</protein>
<name>A0ABT7A4B4_9ACTN</name>
<keyword evidence="2" id="KW-1185">Reference proteome</keyword>
<reference evidence="1 2" key="1">
    <citation type="submission" date="2023-05" db="EMBL/GenBank/DDBJ databases">
        <title>Streptantibioticus silvisoli sp. nov., acidotolerant actinomycetes 1 from pine litter.</title>
        <authorList>
            <person name="Swiecimska M."/>
            <person name="Golinska P."/>
            <person name="Sangal V."/>
            <person name="Wachnowicz B."/>
            <person name="Goodfellow M."/>
        </authorList>
    </citation>
    <scope>NUCLEOTIDE SEQUENCE [LARGE SCALE GENOMIC DNA]</scope>
    <source>
        <strain evidence="1 2">DSM 42109</strain>
    </source>
</reference>
<evidence type="ECO:0000313" key="2">
    <source>
        <dbReference type="Proteomes" id="UP001214441"/>
    </source>
</evidence>
<dbReference type="Proteomes" id="UP001214441">
    <property type="component" value="Unassembled WGS sequence"/>
</dbReference>
<dbReference type="EMBL" id="JANCPR020000029">
    <property type="protein sequence ID" value="MDJ1135463.1"/>
    <property type="molecule type" value="Genomic_DNA"/>
</dbReference>
<dbReference type="RefSeq" id="WP_274043191.1">
    <property type="nucleotide sequence ID" value="NZ_JANCPR020000029.1"/>
</dbReference>
<evidence type="ECO:0000313" key="1">
    <source>
        <dbReference type="EMBL" id="MDJ1135463.1"/>
    </source>
</evidence>
<gene>
    <name evidence="1" type="ORF">NMN56_026595</name>
</gene>
<organism evidence="1 2">
    <name type="scientific">Streptomyces iconiensis</name>
    <dbReference type="NCBI Taxonomy" id="1384038"/>
    <lineage>
        <taxon>Bacteria</taxon>
        <taxon>Bacillati</taxon>
        <taxon>Actinomycetota</taxon>
        <taxon>Actinomycetes</taxon>
        <taxon>Kitasatosporales</taxon>
        <taxon>Streptomycetaceae</taxon>
        <taxon>Streptomyces</taxon>
    </lineage>
</organism>
<accession>A0ABT7A4B4</accession>